<protein>
    <submittedName>
        <fullName evidence="1">Uncharacterized protein</fullName>
    </submittedName>
</protein>
<name>A0A7S6ZUJ1_9GAMM</name>
<keyword evidence="2" id="KW-1185">Reference proteome</keyword>
<gene>
    <name evidence="1" type="ORF">INQ42_12625</name>
</gene>
<evidence type="ECO:0000313" key="2">
    <source>
        <dbReference type="Proteomes" id="UP000593932"/>
    </source>
</evidence>
<evidence type="ECO:0000313" key="1">
    <source>
        <dbReference type="EMBL" id="QOW22025.1"/>
    </source>
</evidence>
<reference evidence="1 2" key="1">
    <citation type="submission" date="2020-10" db="EMBL/GenBank/DDBJ databases">
        <title>complete genome sequencing of Lysobacter sp. H23M41.</title>
        <authorList>
            <person name="Bae J.-W."/>
            <person name="Lee S.-Y."/>
        </authorList>
    </citation>
    <scope>NUCLEOTIDE SEQUENCE [LARGE SCALE GENOMIC DNA]</scope>
    <source>
        <strain evidence="1 2">H23M41</strain>
    </source>
</reference>
<organism evidence="1 2">
    <name type="scientific">Novilysobacter avium</name>
    <dbReference type="NCBI Taxonomy" id="2781023"/>
    <lineage>
        <taxon>Bacteria</taxon>
        <taxon>Pseudomonadati</taxon>
        <taxon>Pseudomonadota</taxon>
        <taxon>Gammaproteobacteria</taxon>
        <taxon>Lysobacterales</taxon>
        <taxon>Lysobacteraceae</taxon>
        <taxon>Novilysobacter</taxon>
    </lineage>
</organism>
<sequence length="93" mass="10219">MMRLDLVVANHTDDSHAIELSKGLRHVSLLLKLVLTQVAPSLKVVRVVAVLDNPRWSGLAAEHVLADDGRNSLTVLSTANYYWVGCRHVSYAA</sequence>
<proteinExistence type="predicted"/>
<accession>A0A7S6ZUJ1</accession>
<dbReference type="RefSeq" id="WP_194034575.1">
    <property type="nucleotide sequence ID" value="NZ_CP063657.1"/>
</dbReference>
<dbReference type="EMBL" id="CP063657">
    <property type="protein sequence ID" value="QOW22025.1"/>
    <property type="molecule type" value="Genomic_DNA"/>
</dbReference>
<dbReference type="Proteomes" id="UP000593932">
    <property type="component" value="Chromosome"/>
</dbReference>